<reference evidence="16 17" key="1">
    <citation type="journal article" date="2007" name="Appl. Environ. Microbiol.">
        <title>Genome sequence of the cellulolytic gliding bacterium Cytophaga hutchinsonii.</title>
        <authorList>
            <person name="Xie G."/>
            <person name="Bruce D.C."/>
            <person name="Challacombe J.F."/>
            <person name="Chertkov O."/>
            <person name="Detter J.C."/>
            <person name="Gilna P."/>
            <person name="Han C.S."/>
            <person name="Lucas S."/>
            <person name="Misra M."/>
            <person name="Myers G.L."/>
            <person name="Richardson P."/>
            <person name="Tapia R."/>
            <person name="Thayer N."/>
            <person name="Thompson L.S."/>
            <person name="Brettin T.S."/>
            <person name="Henrissat B."/>
            <person name="Wilson D.B."/>
            <person name="McBride M.J."/>
        </authorList>
    </citation>
    <scope>NUCLEOTIDE SEQUENCE [LARGE SCALE GENOMIC DNA]</scope>
    <source>
        <strain evidence="17">ATCC 33406 / DSM 1761 / CIP 103989 / NBRC 15051 / NCIMB 9469 / D465</strain>
    </source>
</reference>
<name>A0A6N4SM24_CYTH3</name>
<keyword evidence="7" id="KW-0276">Fatty acid metabolism</keyword>
<dbReference type="EMBL" id="CP000383">
    <property type="protein sequence ID" value="ABG57305.1"/>
    <property type="molecule type" value="Genomic_DNA"/>
</dbReference>
<comment type="cofactor">
    <cofactor evidence="1">
        <name>Zn(2+)</name>
        <dbReference type="ChEBI" id="CHEBI:29105"/>
    </cofactor>
</comment>
<keyword evidence="9 14" id="KW-1133">Transmembrane helix</keyword>
<organism evidence="16 17">
    <name type="scientific">Cytophaga hutchinsonii (strain ATCC 33406 / DSM 1761 / CIP 103989 / NBRC 15051 / NCIMB 9469 / D465)</name>
    <dbReference type="NCBI Taxonomy" id="269798"/>
    <lineage>
        <taxon>Bacteria</taxon>
        <taxon>Pseudomonadati</taxon>
        <taxon>Bacteroidota</taxon>
        <taxon>Cytophagia</taxon>
        <taxon>Cytophagales</taxon>
        <taxon>Cytophagaceae</taxon>
        <taxon>Cytophaga</taxon>
    </lineage>
</organism>
<evidence type="ECO:0000256" key="4">
    <source>
        <dbReference type="ARBA" id="ARBA00022692"/>
    </source>
</evidence>
<dbReference type="GO" id="GO:0006633">
    <property type="term" value="P:fatty acid biosynthetic process"/>
    <property type="evidence" value="ECO:0007669"/>
    <property type="project" value="UniProtKB-KW"/>
</dbReference>
<dbReference type="PANTHER" id="PTHR12863">
    <property type="entry name" value="FATTY ACID HYDROXYLASE"/>
    <property type="match status" value="1"/>
</dbReference>
<keyword evidence="5" id="KW-0479">Metal-binding</keyword>
<evidence type="ECO:0000256" key="7">
    <source>
        <dbReference type="ARBA" id="ARBA00022832"/>
    </source>
</evidence>
<feature type="transmembrane region" description="Helical" evidence="14">
    <location>
        <begin position="145"/>
        <end position="167"/>
    </location>
</feature>
<evidence type="ECO:0000256" key="13">
    <source>
        <dbReference type="ARBA" id="ARBA00023160"/>
    </source>
</evidence>
<proteinExistence type="predicted"/>
<comment type="subcellular location">
    <subcellularLocation>
        <location evidence="2">Endoplasmic reticulum membrane</location>
        <topology evidence="2">Multi-pass membrane protein</topology>
    </subcellularLocation>
</comment>
<feature type="transmembrane region" description="Helical" evidence="14">
    <location>
        <begin position="32"/>
        <end position="53"/>
    </location>
</feature>
<dbReference type="OrthoDB" id="9784228at2"/>
<dbReference type="InterPro" id="IPR006694">
    <property type="entry name" value="Fatty_acid_hydroxylase"/>
</dbReference>
<keyword evidence="4 14" id="KW-0812">Transmembrane</keyword>
<gene>
    <name evidence="16" type="ordered locus">CHU_0011</name>
</gene>
<keyword evidence="11" id="KW-0443">Lipid metabolism</keyword>
<evidence type="ECO:0000256" key="3">
    <source>
        <dbReference type="ARBA" id="ARBA00022516"/>
    </source>
</evidence>
<evidence type="ECO:0000256" key="2">
    <source>
        <dbReference type="ARBA" id="ARBA00004477"/>
    </source>
</evidence>
<evidence type="ECO:0000256" key="5">
    <source>
        <dbReference type="ARBA" id="ARBA00022723"/>
    </source>
</evidence>
<dbReference type="PANTHER" id="PTHR12863:SF1">
    <property type="entry name" value="FATTY ACID 2-HYDROXYLASE"/>
    <property type="match status" value="1"/>
</dbReference>
<evidence type="ECO:0000313" key="16">
    <source>
        <dbReference type="EMBL" id="ABG57305.1"/>
    </source>
</evidence>
<evidence type="ECO:0000256" key="14">
    <source>
        <dbReference type="SAM" id="Phobius"/>
    </source>
</evidence>
<evidence type="ECO:0000256" key="11">
    <source>
        <dbReference type="ARBA" id="ARBA00023098"/>
    </source>
</evidence>
<sequence>MDQQAEKIKPKNSGTKKVFDNPILERLTRTHISVPITILMTIAAGLLYVAFVYTDYTQLTPMFVIGLFISGFFSFTLLEYIAHRYLFHMKPTNEFKRKVQYALHGLHHEYPKDKDRLAMPPIMSFLLAIVFFGIFYAMMNTKVFGFLPGFITGYCAYIFVHFIVHAYNPPKNFFKHLWLNHAIHHYKDNTQIFGVSSQLWDYVFGTIKK</sequence>
<evidence type="ECO:0000256" key="8">
    <source>
        <dbReference type="ARBA" id="ARBA00022833"/>
    </source>
</evidence>
<keyword evidence="13" id="KW-0275">Fatty acid biosynthesis</keyword>
<accession>A0A6N4SM24</accession>
<keyword evidence="8" id="KW-0862">Zinc</keyword>
<dbReference type="GO" id="GO:0016020">
    <property type="term" value="C:membrane"/>
    <property type="evidence" value="ECO:0007669"/>
    <property type="project" value="InterPro"/>
</dbReference>
<dbReference type="GO" id="GO:0080132">
    <property type="term" value="F:fatty acid 2-hydroxylase activity"/>
    <property type="evidence" value="ECO:0007669"/>
    <property type="project" value="InterPro"/>
</dbReference>
<evidence type="ECO:0000256" key="9">
    <source>
        <dbReference type="ARBA" id="ARBA00022989"/>
    </source>
</evidence>
<protein>
    <submittedName>
        <fullName evidence="16">Fatty acid hydroxylase</fullName>
    </submittedName>
</protein>
<keyword evidence="10" id="KW-0560">Oxidoreductase</keyword>
<feature type="transmembrane region" description="Helical" evidence="14">
    <location>
        <begin position="59"/>
        <end position="81"/>
    </location>
</feature>
<dbReference type="Proteomes" id="UP000001822">
    <property type="component" value="Chromosome"/>
</dbReference>
<keyword evidence="6" id="KW-0256">Endoplasmic reticulum</keyword>
<evidence type="ECO:0000259" key="15">
    <source>
        <dbReference type="Pfam" id="PF04116"/>
    </source>
</evidence>
<dbReference type="KEGG" id="chu:CHU_0011"/>
<dbReference type="GO" id="GO:0005506">
    <property type="term" value="F:iron ion binding"/>
    <property type="evidence" value="ECO:0007669"/>
    <property type="project" value="InterPro"/>
</dbReference>
<evidence type="ECO:0000313" key="17">
    <source>
        <dbReference type="Proteomes" id="UP000001822"/>
    </source>
</evidence>
<dbReference type="RefSeq" id="WP_011583421.1">
    <property type="nucleotide sequence ID" value="NC_008255.1"/>
</dbReference>
<dbReference type="Pfam" id="PF04116">
    <property type="entry name" value="FA_hydroxylase"/>
    <property type="match status" value="1"/>
</dbReference>
<feature type="transmembrane region" description="Helical" evidence="14">
    <location>
        <begin position="117"/>
        <end position="139"/>
    </location>
</feature>
<evidence type="ECO:0000256" key="1">
    <source>
        <dbReference type="ARBA" id="ARBA00001947"/>
    </source>
</evidence>
<evidence type="ECO:0000256" key="10">
    <source>
        <dbReference type="ARBA" id="ARBA00023002"/>
    </source>
</evidence>
<dbReference type="InterPro" id="IPR014430">
    <property type="entry name" value="Scs7"/>
</dbReference>
<dbReference type="AlphaFoldDB" id="A0A6N4SM24"/>
<evidence type="ECO:0000256" key="12">
    <source>
        <dbReference type="ARBA" id="ARBA00023136"/>
    </source>
</evidence>
<keyword evidence="17" id="KW-1185">Reference proteome</keyword>
<keyword evidence="3" id="KW-0444">Lipid biosynthesis</keyword>
<evidence type="ECO:0000256" key="6">
    <source>
        <dbReference type="ARBA" id="ARBA00022824"/>
    </source>
</evidence>
<feature type="domain" description="Fatty acid hydroxylase" evidence="15">
    <location>
        <begin position="69"/>
        <end position="206"/>
    </location>
</feature>
<keyword evidence="12 14" id="KW-0472">Membrane</keyword>